<evidence type="ECO:0000313" key="3">
    <source>
        <dbReference type="Proteomes" id="UP000290244"/>
    </source>
</evidence>
<sequence>MNIQLILLLSLFSVHLVVNAESSETKIQRAMAAAPSSISQHATIIDSDGTMLKKGSNGWTCMPDTMPGDKAPMCNDAVWMKMMKAVANKADFTATSIGISYMLKGDIGSGVSNSTPYHPDHKNADDYTETGPHMMIIVPKAMLEGLSRDPKSGGPYVMWGDTPYAHIMVPVK</sequence>
<dbReference type="EMBL" id="CP034759">
    <property type="protein sequence ID" value="QBG36198.1"/>
    <property type="molecule type" value="Genomic_DNA"/>
</dbReference>
<proteinExistence type="predicted"/>
<name>A0A4P6P5E5_9GAMM</name>
<evidence type="ECO:0000256" key="1">
    <source>
        <dbReference type="SAM" id="SignalP"/>
    </source>
</evidence>
<organism evidence="2 3">
    <name type="scientific">Litorilituus sediminis</name>
    <dbReference type="NCBI Taxonomy" id="718192"/>
    <lineage>
        <taxon>Bacteria</taxon>
        <taxon>Pseudomonadati</taxon>
        <taxon>Pseudomonadota</taxon>
        <taxon>Gammaproteobacteria</taxon>
        <taxon>Alteromonadales</taxon>
        <taxon>Colwelliaceae</taxon>
        <taxon>Litorilituus</taxon>
    </lineage>
</organism>
<dbReference type="AlphaFoldDB" id="A0A4P6P5E5"/>
<keyword evidence="1" id="KW-0732">Signal</keyword>
<keyword evidence="3" id="KW-1185">Reference proteome</keyword>
<feature type="chain" id="PRO_5020316431" evidence="1">
    <location>
        <begin position="21"/>
        <end position="172"/>
    </location>
</feature>
<reference evidence="2 3" key="1">
    <citation type="submission" date="2018-12" db="EMBL/GenBank/DDBJ databases">
        <title>Complete genome of Litorilituus sediminis.</title>
        <authorList>
            <person name="Liu A."/>
            <person name="Rong J."/>
        </authorList>
    </citation>
    <scope>NUCLEOTIDE SEQUENCE [LARGE SCALE GENOMIC DNA]</scope>
    <source>
        <strain evidence="2 3">JCM 17549</strain>
    </source>
</reference>
<dbReference type="Proteomes" id="UP000290244">
    <property type="component" value="Chromosome"/>
</dbReference>
<gene>
    <name evidence="2" type="ORF">EMK97_10960</name>
</gene>
<evidence type="ECO:0000313" key="2">
    <source>
        <dbReference type="EMBL" id="QBG36198.1"/>
    </source>
</evidence>
<dbReference type="KEGG" id="lsd:EMK97_10960"/>
<feature type="signal peptide" evidence="1">
    <location>
        <begin position="1"/>
        <end position="20"/>
    </location>
</feature>
<dbReference type="OrthoDB" id="4760845at2"/>
<dbReference type="RefSeq" id="WP_130602120.1">
    <property type="nucleotide sequence ID" value="NZ_CP034759.1"/>
</dbReference>
<accession>A0A4P6P5E5</accession>
<protein>
    <submittedName>
        <fullName evidence="2">Uncharacterized protein</fullName>
    </submittedName>
</protein>